<dbReference type="PANTHER" id="PTHR43424">
    <property type="entry name" value="LOCUS PUTATIVE PROTEIN 1-RELATED"/>
    <property type="match status" value="1"/>
</dbReference>
<keyword evidence="4" id="KW-0472">Membrane</keyword>
<keyword evidence="2" id="KW-0812">Transmembrane</keyword>
<dbReference type="Pfam" id="PF01943">
    <property type="entry name" value="Polysacc_synt"/>
    <property type="match status" value="1"/>
</dbReference>
<protein>
    <submittedName>
        <fullName evidence="5">Polysaccharide biosynthesis protein</fullName>
    </submittedName>
</protein>
<organism evidence="5 6">
    <name type="scientific">Staphylococcus petrasii</name>
    <dbReference type="NCBI Taxonomy" id="1276936"/>
    <lineage>
        <taxon>Bacteria</taxon>
        <taxon>Bacillati</taxon>
        <taxon>Bacillota</taxon>
        <taxon>Bacilli</taxon>
        <taxon>Bacillales</taxon>
        <taxon>Staphylococcaceae</taxon>
        <taxon>Staphylococcus</taxon>
    </lineage>
</organism>
<dbReference type="AlphaFoldDB" id="A0A380FXB5"/>
<dbReference type="EMBL" id="UHDO01000001">
    <property type="protein sequence ID" value="SUM42603.1"/>
    <property type="molecule type" value="Genomic_DNA"/>
</dbReference>
<sequence>MKSDSLKTNIIYQSLYQVIRTITPIITIPIISRAFGPSGVGVVSFSFSMVQYFLMFASVGVQLYFNRLIAEVAHEKTQLSKQFSDIFMSKLLLSLTVLLLYVITISVFIHEYYLIFLLQGIYIIGAAADISWFYAGIEKFKIPSLSNIVASLIVLFIVVFFIRDTSDLPLYVFTLSIVTVLNQVPLYYYLRKYITLKRINWKNVWHIFRSSLVYLLPNGQLNFFTSIACVVLGLIGSYSDVGIFTNTFNILSVAILLVNTIDLVMIPRITKLARKQDNALTQMLELNINMQPILTVPMVLGIIAIMPTFYVWFFGDQFKSTVSLMNVLAILLFIIPLNMTISRQYLIIQNKMKVYNMSLIIGAFVNFLCCIIFIPFFGIFGAGIARITSELLILLWRVIDISGTGIKLDIKNLTKTAFASFIMVVVLIFLNTYLTPTIQSTILLLVVGVTVYLITNLMLKHEFILLILKNLIKRGDNFDRHS</sequence>
<dbReference type="InterPro" id="IPR002797">
    <property type="entry name" value="Polysacc_synth"/>
</dbReference>
<gene>
    <name evidence="5" type="primary">rfbX</name>
    <name evidence="5" type="ORF">NCTC13830_00122</name>
</gene>
<dbReference type="InterPro" id="IPR052556">
    <property type="entry name" value="PolySynth_Transporter"/>
</dbReference>
<evidence type="ECO:0000256" key="2">
    <source>
        <dbReference type="ARBA" id="ARBA00022692"/>
    </source>
</evidence>
<accession>A0A380FXB5</accession>
<evidence type="ECO:0000313" key="6">
    <source>
        <dbReference type="Proteomes" id="UP000254047"/>
    </source>
</evidence>
<dbReference type="PANTHER" id="PTHR43424:SF1">
    <property type="entry name" value="LOCUS PUTATIVE PROTEIN 1-RELATED"/>
    <property type="match status" value="1"/>
</dbReference>
<evidence type="ECO:0000256" key="1">
    <source>
        <dbReference type="ARBA" id="ARBA00004141"/>
    </source>
</evidence>
<evidence type="ECO:0000313" key="5">
    <source>
        <dbReference type="EMBL" id="SUM42603.1"/>
    </source>
</evidence>
<reference evidence="5 6" key="1">
    <citation type="submission" date="2018-06" db="EMBL/GenBank/DDBJ databases">
        <authorList>
            <consortium name="Pathogen Informatics"/>
            <person name="Doyle S."/>
        </authorList>
    </citation>
    <scope>NUCLEOTIDE SEQUENCE [LARGE SCALE GENOMIC DNA]</scope>
    <source>
        <strain evidence="5 6">NCTC13830</strain>
    </source>
</reference>
<dbReference type="OrthoDB" id="9815702at2"/>
<evidence type="ECO:0000256" key="3">
    <source>
        <dbReference type="ARBA" id="ARBA00022989"/>
    </source>
</evidence>
<proteinExistence type="predicted"/>
<dbReference type="GO" id="GO:0016020">
    <property type="term" value="C:membrane"/>
    <property type="evidence" value="ECO:0007669"/>
    <property type="project" value="UniProtKB-SubCell"/>
</dbReference>
<keyword evidence="3" id="KW-1133">Transmembrane helix</keyword>
<comment type="subcellular location">
    <subcellularLocation>
        <location evidence="1">Membrane</location>
        <topology evidence="1">Multi-pass membrane protein</topology>
    </subcellularLocation>
</comment>
<name>A0A380FXB5_9STAP</name>
<evidence type="ECO:0000256" key="4">
    <source>
        <dbReference type="ARBA" id="ARBA00023136"/>
    </source>
</evidence>
<dbReference type="RefSeq" id="WP_103297169.1">
    <property type="nucleotide sequence ID" value="NZ_PPQT01000011.1"/>
</dbReference>
<dbReference type="Proteomes" id="UP000254047">
    <property type="component" value="Unassembled WGS sequence"/>
</dbReference>